<organism evidence="2 3">
    <name type="scientific">Prosthecochloris ethylica</name>
    <dbReference type="NCBI Taxonomy" id="2743976"/>
    <lineage>
        <taxon>Bacteria</taxon>
        <taxon>Pseudomonadati</taxon>
        <taxon>Chlorobiota</taxon>
        <taxon>Chlorobiia</taxon>
        <taxon>Chlorobiales</taxon>
        <taxon>Chlorobiaceae</taxon>
        <taxon>Prosthecochloris</taxon>
    </lineage>
</organism>
<keyword evidence="2" id="KW-0808">Transferase</keyword>
<keyword evidence="3" id="KW-1185">Reference proteome</keyword>
<evidence type="ECO:0000313" key="2">
    <source>
        <dbReference type="EMBL" id="MBF0636151.1"/>
    </source>
</evidence>
<keyword evidence="2" id="KW-0489">Methyltransferase</keyword>
<dbReference type="InterPro" id="IPR029063">
    <property type="entry name" value="SAM-dependent_MTases_sf"/>
</dbReference>
<dbReference type="GO" id="GO:0008168">
    <property type="term" value="F:methyltransferase activity"/>
    <property type="evidence" value="ECO:0007669"/>
    <property type="project" value="UniProtKB-KW"/>
</dbReference>
<comment type="caution">
    <text evidence="2">The sequence shown here is derived from an EMBL/GenBank/DDBJ whole genome shotgun (WGS) entry which is preliminary data.</text>
</comment>
<feature type="domain" description="Methyltransferase" evidence="1">
    <location>
        <begin position="126"/>
        <end position="217"/>
    </location>
</feature>
<dbReference type="RefSeq" id="WP_175187266.1">
    <property type="nucleotide sequence ID" value="NZ_JABVZQ010000006.1"/>
</dbReference>
<gene>
    <name evidence="2" type="ORF">INT08_03000</name>
</gene>
<dbReference type="Gene3D" id="3.40.50.150">
    <property type="entry name" value="Vaccinia Virus protein VP39"/>
    <property type="match status" value="1"/>
</dbReference>
<dbReference type="CDD" id="cd02440">
    <property type="entry name" value="AdoMet_MTases"/>
    <property type="match status" value="1"/>
</dbReference>
<dbReference type="Pfam" id="PF13649">
    <property type="entry name" value="Methyltransf_25"/>
    <property type="match status" value="1"/>
</dbReference>
<sequence>MLQLDTAGSRALCNLRTRLDLPPRWNTYDELEQRTDELTAMFLDERFDVSKELGPTYFMAELVDRSLRTDEMEIMDSEKVPAAEKLDMMRSLDRLNSMMMLYPHYIGIIRPYIEQTALANKRPARILELAAGTGGLSLALAEEVQRHGLPAEITASDIVASYMEDGRRRAQELSLPVSFRQIDAFDLGTAPPQQYDIILVSQSLHHFSPGRIAVMIARSKAHGASLFLGMDGHRGPELLAGVPLMAILQGKKNFMLDGYTSARKFYSESELKLIAETAIQSRNFSLNFIWPLSVLAIPLDGE</sequence>
<accession>A0ABR9XQ34</accession>
<name>A0ABR9XQ34_9CHLB</name>
<dbReference type="EMBL" id="JADGII010000003">
    <property type="protein sequence ID" value="MBF0636151.1"/>
    <property type="molecule type" value="Genomic_DNA"/>
</dbReference>
<dbReference type="SUPFAM" id="SSF53335">
    <property type="entry name" value="S-adenosyl-L-methionine-dependent methyltransferases"/>
    <property type="match status" value="1"/>
</dbReference>
<reference evidence="2 3" key="1">
    <citation type="journal article" date="2020" name="Microorganisms">
        <title>Simultaneous Genome Sequencing of Prosthecochloris ethylica and Desulfuromonas acetoxidans within a Syntrophic Mixture Reveals Unique Pili and Protein Interactions.</title>
        <authorList>
            <person name="Kyndt J.A."/>
            <person name="Van Beeumen J.J."/>
            <person name="Meyer T.E."/>
        </authorList>
    </citation>
    <scope>NUCLEOTIDE SEQUENCE [LARGE SCALE GENOMIC DNA]</scope>
    <source>
        <strain evidence="2 3">N3</strain>
    </source>
</reference>
<proteinExistence type="predicted"/>
<evidence type="ECO:0000259" key="1">
    <source>
        <dbReference type="Pfam" id="PF13649"/>
    </source>
</evidence>
<dbReference type="Proteomes" id="UP000619838">
    <property type="component" value="Unassembled WGS sequence"/>
</dbReference>
<protein>
    <submittedName>
        <fullName evidence="2">Methyltransferase domain-containing protein</fullName>
    </submittedName>
</protein>
<dbReference type="InterPro" id="IPR041698">
    <property type="entry name" value="Methyltransf_25"/>
</dbReference>
<dbReference type="GO" id="GO:0032259">
    <property type="term" value="P:methylation"/>
    <property type="evidence" value="ECO:0007669"/>
    <property type="project" value="UniProtKB-KW"/>
</dbReference>
<evidence type="ECO:0000313" key="3">
    <source>
        <dbReference type="Proteomes" id="UP000619838"/>
    </source>
</evidence>